<organism evidence="3 4">
    <name type="scientific">Pseudonocardia hispaniensis</name>
    <dbReference type="NCBI Taxonomy" id="904933"/>
    <lineage>
        <taxon>Bacteria</taxon>
        <taxon>Bacillati</taxon>
        <taxon>Actinomycetota</taxon>
        <taxon>Actinomycetes</taxon>
        <taxon>Pseudonocardiales</taxon>
        <taxon>Pseudonocardiaceae</taxon>
        <taxon>Pseudonocardia</taxon>
    </lineage>
</organism>
<dbReference type="SUPFAM" id="SSF55073">
    <property type="entry name" value="Nucleotide cyclase"/>
    <property type="match status" value="1"/>
</dbReference>
<proteinExistence type="predicted"/>
<evidence type="ECO:0000256" key="1">
    <source>
        <dbReference type="SAM" id="Phobius"/>
    </source>
</evidence>
<dbReference type="PANTHER" id="PTHR45138">
    <property type="entry name" value="REGULATORY COMPONENTS OF SENSORY TRANSDUCTION SYSTEM"/>
    <property type="match status" value="1"/>
</dbReference>
<feature type="domain" description="GGDEF" evidence="2">
    <location>
        <begin position="288"/>
        <end position="431"/>
    </location>
</feature>
<feature type="transmembrane region" description="Helical" evidence="1">
    <location>
        <begin position="135"/>
        <end position="155"/>
    </location>
</feature>
<evidence type="ECO:0000313" key="3">
    <source>
        <dbReference type="EMBL" id="MFC5993281.1"/>
    </source>
</evidence>
<dbReference type="SMART" id="SM00267">
    <property type="entry name" value="GGDEF"/>
    <property type="match status" value="1"/>
</dbReference>
<dbReference type="GO" id="GO:0052621">
    <property type="term" value="F:diguanylate cyclase activity"/>
    <property type="evidence" value="ECO:0007669"/>
    <property type="project" value="UniProtKB-EC"/>
</dbReference>
<reference evidence="4" key="1">
    <citation type="journal article" date="2019" name="Int. J. Syst. Evol. Microbiol.">
        <title>The Global Catalogue of Microorganisms (GCM) 10K type strain sequencing project: providing services to taxonomists for standard genome sequencing and annotation.</title>
        <authorList>
            <consortium name="The Broad Institute Genomics Platform"/>
            <consortium name="The Broad Institute Genome Sequencing Center for Infectious Disease"/>
            <person name="Wu L."/>
            <person name="Ma J."/>
        </authorList>
    </citation>
    <scope>NUCLEOTIDE SEQUENCE [LARGE SCALE GENOMIC DNA]</scope>
    <source>
        <strain evidence="4">CCM 8391</strain>
    </source>
</reference>
<feature type="transmembrane region" description="Helical" evidence="1">
    <location>
        <begin position="167"/>
        <end position="195"/>
    </location>
</feature>
<gene>
    <name evidence="3" type="ORF">ACFQE5_03530</name>
</gene>
<keyword evidence="1" id="KW-0812">Transmembrane</keyword>
<dbReference type="Proteomes" id="UP001596302">
    <property type="component" value="Unassembled WGS sequence"/>
</dbReference>
<accession>A0ABW1IXU1</accession>
<dbReference type="Gene3D" id="3.30.70.270">
    <property type="match status" value="1"/>
</dbReference>
<comment type="caution">
    <text evidence="3">The sequence shown here is derived from an EMBL/GenBank/DDBJ whole genome shotgun (WGS) entry which is preliminary data.</text>
</comment>
<keyword evidence="3" id="KW-0548">Nucleotidyltransferase</keyword>
<dbReference type="PROSITE" id="PS50887">
    <property type="entry name" value="GGDEF"/>
    <property type="match status" value="1"/>
</dbReference>
<feature type="transmembrane region" description="Helical" evidence="1">
    <location>
        <begin position="56"/>
        <end position="75"/>
    </location>
</feature>
<dbReference type="EC" id="2.7.7.65" evidence="3"/>
<dbReference type="PANTHER" id="PTHR45138:SF9">
    <property type="entry name" value="DIGUANYLATE CYCLASE DGCM-RELATED"/>
    <property type="match status" value="1"/>
</dbReference>
<dbReference type="InterPro" id="IPR029787">
    <property type="entry name" value="Nucleotide_cyclase"/>
</dbReference>
<keyword evidence="3" id="KW-0808">Transferase</keyword>
<sequence>MVSAVSTLAPSQGRSTAVRWPFGTLRPLAILLVVLVEATAIALLALSAAGTEEANGALGLTALLLALGIVHTEIATGIERIRRRSADTSYFDLSSVWTFAAAVLLPPTSAALVILGIYAHLWWRVWRPAKVPLHRHLFTTATVLLAAQAAHAAVAGSGGLHDESGGAAGLGTIVLAVVVYALVNTVLVALAIVASTGRVERATVLGHGDDNVLEVATLCLGALAAIVLTTRPVLVVLVLPPLLVLHRSVRIRQLETEASTDAKTGLLNAAAWRARAEQEVHRARRGRGAFAILIADLDHFKTVNDSHGHLVGDEVLAAVAGALRAEVREEDLVGRFGGEEFVVLVPTMARDGNGRRELHAIAERIRRRIAAVSVTVDTPEGSRRLAGLTISVGGATSAADGADLDRMLANADTALYAAKNAGRNTVRIAGPADVPAARRAG</sequence>
<keyword evidence="1" id="KW-1133">Transmembrane helix</keyword>
<dbReference type="CDD" id="cd01949">
    <property type="entry name" value="GGDEF"/>
    <property type="match status" value="1"/>
</dbReference>
<keyword evidence="1" id="KW-0472">Membrane</keyword>
<feature type="transmembrane region" description="Helical" evidence="1">
    <location>
        <begin position="96"/>
        <end position="123"/>
    </location>
</feature>
<name>A0ABW1IXU1_9PSEU</name>
<feature type="transmembrane region" description="Helical" evidence="1">
    <location>
        <begin position="28"/>
        <end position="50"/>
    </location>
</feature>
<dbReference type="InterPro" id="IPR050469">
    <property type="entry name" value="Diguanylate_Cyclase"/>
</dbReference>
<dbReference type="Pfam" id="PF00990">
    <property type="entry name" value="GGDEF"/>
    <property type="match status" value="1"/>
</dbReference>
<dbReference type="RefSeq" id="WP_379582695.1">
    <property type="nucleotide sequence ID" value="NZ_JBHSQW010000009.1"/>
</dbReference>
<evidence type="ECO:0000259" key="2">
    <source>
        <dbReference type="PROSITE" id="PS50887"/>
    </source>
</evidence>
<dbReference type="EMBL" id="JBHSQW010000009">
    <property type="protein sequence ID" value="MFC5993281.1"/>
    <property type="molecule type" value="Genomic_DNA"/>
</dbReference>
<dbReference type="NCBIfam" id="TIGR00254">
    <property type="entry name" value="GGDEF"/>
    <property type="match status" value="1"/>
</dbReference>
<dbReference type="InterPro" id="IPR043128">
    <property type="entry name" value="Rev_trsase/Diguanyl_cyclase"/>
</dbReference>
<evidence type="ECO:0000313" key="4">
    <source>
        <dbReference type="Proteomes" id="UP001596302"/>
    </source>
</evidence>
<feature type="transmembrane region" description="Helical" evidence="1">
    <location>
        <begin position="215"/>
        <end position="245"/>
    </location>
</feature>
<keyword evidence="4" id="KW-1185">Reference proteome</keyword>
<protein>
    <submittedName>
        <fullName evidence="3">Diguanylate cyclase</fullName>
        <ecNumber evidence="3">2.7.7.65</ecNumber>
    </submittedName>
</protein>
<dbReference type="InterPro" id="IPR000160">
    <property type="entry name" value="GGDEF_dom"/>
</dbReference>